<evidence type="ECO:0000259" key="3">
    <source>
        <dbReference type="PROSITE" id="PS50157"/>
    </source>
</evidence>
<dbReference type="PROSITE" id="PS50157">
    <property type="entry name" value="ZINC_FINGER_C2H2_2"/>
    <property type="match status" value="1"/>
</dbReference>
<proteinExistence type="predicted"/>
<dbReference type="PROSITE" id="PS00028">
    <property type="entry name" value="ZINC_FINGER_C2H2_1"/>
    <property type="match status" value="1"/>
</dbReference>
<accession>A0A9W8H8J9</accession>
<evidence type="ECO:0000313" key="4">
    <source>
        <dbReference type="EMBL" id="KAJ2780825.1"/>
    </source>
</evidence>
<feature type="domain" description="C2H2-type" evidence="3">
    <location>
        <begin position="159"/>
        <end position="188"/>
    </location>
</feature>
<protein>
    <recommendedName>
        <fullName evidence="3">C2H2-type domain-containing protein</fullName>
    </recommendedName>
</protein>
<feature type="region of interest" description="Disordered" evidence="2">
    <location>
        <begin position="24"/>
        <end position="60"/>
    </location>
</feature>
<name>A0A9W8H8J9_9FUNG</name>
<evidence type="ECO:0000313" key="5">
    <source>
        <dbReference type="Proteomes" id="UP001140217"/>
    </source>
</evidence>
<keyword evidence="1" id="KW-0862">Zinc</keyword>
<evidence type="ECO:0000256" key="1">
    <source>
        <dbReference type="PROSITE-ProRule" id="PRU00042"/>
    </source>
</evidence>
<reference evidence="4" key="1">
    <citation type="submission" date="2022-07" db="EMBL/GenBank/DDBJ databases">
        <title>Phylogenomic reconstructions and comparative analyses of Kickxellomycotina fungi.</title>
        <authorList>
            <person name="Reynolds N.K."/>
            <person name="Stajich J.E."/>
            <person name="Barry K."/>
            <person name="Grigoriev I.V."/>
            <person name="Crous P."/>
            <person name="Smith M.E."/>
        </authorList>
    </citation>
    <scope>NUCLEOTIDE SEQUENCE</scope>
    <source>
        <strain evidence="4">NBRC 105414</strain>
    </source>
</reference>
<keyword evidence="1" id="KW-0479">Metal-binding</keyword>
<evidence type="ECO:0000256" key="2">
    <source>
        <dbReference type="SAM" id="MobiDB-lite"/>
    </source>
</evidence>
<dbReference type="OrthoDB" id="5542533at2759"/>
<feature type="compositionally biased region" description="Gly residues" evidence="2">
    <location>
        <begin position="30"/>
        <end position="51"/>
    </location>
</feature>
<keyword evidence="1" id="KW-0863">Zinc-finger</keyword>
<sequence>MADCSAPPRRPLMSFLKRHSSSLAGRLAPGSGGWRGTGTGPGSGSGSGPGPGYADADTAPAAQLRPRTITRVDRLWAPPCDPDLPVLNIDEIIRARDSWMLAADIPPPPPLAPHSASADSERTLADALPAGAEQGRRRLRHDYYTVATMDGASLITGPHRCPIALCGAAFARFEDLQAHWTEHPWNRGGILTPVCAGGVRRLGWLEHKRRFFGSLVHSLRSPAYPEDDSGDGSSNTPDRTQRLRKRTVSMDEACRSDYGDIHLLGSRTYHVSPRRVPMQQVAQWEAQRDALAAGGLLADTAAADSTVTSRRQIGRGTMRVVLQNGRCAQHHR</sequence>
<dbReference type="AlphaFoldDB" id="A0A9W8H8J9"/>
<comment type="caution">
    <text evidence="4">The sequence shown here is derived from an EMBL/GenBank/DDBJ whole genome shotgun (WGS) entry which is preliminary data.</text>
</comment>
<feature type="region of interest" description="Disordered" evidence="2">
    <location>
        <begin position="222"/>
        <end position="247"/>
    </location>
</feature>
<dbReference type="GO" id="GO:0008270">
    <property type="term" value="F:zinc ion binding"/>
    <property type="evidence" value="ECO:0007669"/>
    <property type="project" value="UniProtKB-KW"/>
</dbReference>
<dbReference type="EMBL" id="JANBUL010000124">
    <property type="protein sequence ID" value="KAJ2780825.1"/>
    <property type="molecule type" value="Genomic_DNA"/>
</dbReference>
<gene>
    <name evidence="4" type="ORF">H4R18_003241</name>
</gene>
<organism evidence="4 5">
    <name type="scientific">Coemansia javaensis</name>
    <dbReference type="NCBI Taxonomy" id="2761396"/>
    <lineage>
        <taxon>Eukaryota</taxon>
        <taxon>Fungi</taxon>
        <taxon>Fungi incertae sedis</taxon>
        <taxon>Zoopagomycota</taxon>
        <taxon>Kickxellomycotina</taxon>
        <taxon>Kickxellomycetes</taxon>
        <taxon>Kickxellales</taxon>
        <taxon>Kickxellaceae</taxon>
        <taxon>Coemansia</taxon>
    </lineage>
</organism>
<dbReference type="Proteomes" id="UP001140217">
    <property type="component" value="Unassembled WGS sequence"/>
</dbReference>
<dbReference type="InterPro" id="IPR013087">
    <property type="entry name" value="Znf_C2H2_type"/>
</dbReference>
<keyword evidence="5" id="KW-1185">Reference proteome</keyword>